<dbReference type="AlphaFoldDB" id="A0AAV2QB00"/>
<feature type="compositionally biased region" description="Polar residues" evidence="1">
    <location>
        <begin position="1"/>
        <end position="11"/>
    </location>
</feature>
<comment type="caution">
    <text evidence="2">The sequence shown here is derived from an EMBL/GenBank/DDBJ whole genome shotgun (WGS) entry which is preliminary data.</text>
</comment>
<feature type="compositionally biased region" description="Polar residues" evidence="1">
    <location>
        <begin position="46"/>
        <end position="56"/>
    </location>
</feature>
<gene>
    <name evidence="2" type="ORF">MNOR_LOCUS10761</name>
</gene>
<keyword evidence="3" id="KW-1185">Reference proteome</keyword>
<feature type="compositionally biased region" description="Polar residues" evidence="1">
    <location>
        <begin position="69"/>
        <end position="86"/>
    </location>
</feature>
<feature type="non-terminal residue" evidence="2">
    <location>
        <position position="122"/>
    </location>
</feature>
<evidence type="ECO:0000256" key="1">
    <source>
        <dbReference type="SAM" id="MobiDB-lite"/>
    </source>
</evidence>
<feature type="region of interest" description="Disordered" evidence="1">
    <location>
        <begin position="69"/>
        <end position="95"/>
    </location>
</feature>
<reference evidence="2 3" key="1">
    <citation type="submission" date="2024-05" db="EMBL/GenBank/DDBJ databases">
        <authorList>
            <person name="Wallberg A."/>
        </authorList>
    </citation>
    <scope>NUCLEOTIDE SEQUENCE [LARGE SCALE GENOMIC DNA]</scope>
</reference>
<proteinExistence type="predicted"/>
<sequence length="122" mass="12346">MPVETDIQQPTAEGDQQPVVDTGGAGDRNQADGDGGGGGGGGTVLADTTSSDPQQSALLQQVEAQVEHQTPMETTTTNMVNGGTHNKVSEGLESGGVVTTVTADTVTTAPHQESTKEVKKVS</sequence>
<protein>
    <submittedName>
        <fullName evidence="2">Uncharacterized protein</fullName>
    </submittedName>
</protein>
<feature type="region of interest" description="Disordered" evidence="1">
    <location>
        <begin position="1"/>
        <end position="56"/>
    </location>
</feature>
<dbReference type="Proteomes" id="UP001497623">
    <property type="component" value="Unassembled WGS sequence"/>
</dbReference>
<dbReference type="EMBL" id="CAXKWB010005524">
    <property type="protein sequence ID" value="CAL4078826.1"/>
    <property type="molecule type" value="Genomic_DNA"/>
</dbReference>
<feature type="compositionally biased region" description="Gly residues" evidence="1">
    <location>
        <begin position="33"/>
        <end position="43"/>
    </location>
</feature>
<evidence type="ECO:0000313" key="2">
    <source>
        <dbReference type="EMBL" id="CAL4078826.1"/>
    </source>
</evidence>
<name>A0AAV2QB00_MEGNR</name>
<organism evidence="2 3">
    <name type="scientific">Meganyctiphanes norvegica</name>
    <name type="common">Northern krill</name>
    <name type="synonym">Thysanopoda norvegica</name>
    <dbReference type="NCBI Taxonomy" id="48144"/>
    <lineage>
        <taxon>Eukaryota</taxon>
        <taxon>Metazoa</taxon>
        <taxon>Ecdysozoa</taxon>
        <taxon>Arthropoda</taxon>
        <taxon>Crustacea</taxon>
        <taxon>Multicrustacea</taxon>
        <taxon>Malacostraca</taxon>
        <taxon>Eumalacostraca</taxon>
        <taxon>Eucarida</taxon>
        <taxon>Euphausiacea</taxon>
        <taxon>Euphausiidae</taxon>
        <taxon>Meganyctiphanes</taxon>
    </lineage>
</organism>
<evidence type="ECO:0000313" key="3">
    <source>
        <dbReference type="Proteomes" id="UP001497623"/>
    </source>
</evidence>
<accession>A0AAV2QB00</accession>